<dbReference type="AlphaFoldDB" id="A0A1H7FDZ6"/>
<organism evidence="1 2">
    <name type="scientific">Aquimarina amphilecti</name>
    <dbReference type="NCBI Taxonomy" id="1038014"/>
    <lineage>
        <taxon>Bacteria</taxon>
        <taxon>Pseudomonadati</taxon>
        <taxon>Bacteroidota</taxon>
        <taxon>Flavobacteriia</taxon>
        <taxon>Flavobacteriales</taxon>
        <taxon>Flavobacteriaceae</taxon>
        <taxon>Aquimarina</taxon>
    </lineage>
</organism>
<sequence length="359" mass="41441">MENKSSIGNTASLLMVIFTVMSIGIVSCQKNNSQEIKTTKKMEKYEWRPTACAPKYNPMQIHKGRLFYENGESIYIPSGHTLHQGWGKIGPTHVVGEDLKPVPVKLEITWISYLERKFYTGSFDLPSEKINKLFKEGYINRLGKKDTYGRINIGLIPGGEVVVWIMGNGWSKEIGIFKASETEVSIKEFSPYAELSMEEFIDSVLEEDFKDEVKAKMNPDSIPFGKWNAYRKKFEWKPSVAFKKEGKLEEIRITFFNGESLYTIGSNKILDQFQNYAIPDHIRMEWTDQNNNQYGTRIYFEENEIHTVFEKMYEKSKDVPTELMLTIDKYNSNITIALQNASESIDIKKAIIKVYETSN</sequence>
<dbReference type="Pfam" id="PF11153">
    <property type="entry name" value="DUF2931"/>
    <property type="match status" value="1"/>
</dbReference>
<name>A0A1H7FDZ6_AQUAM</name>
<dbReference type="PROSITE" id="PS51257">
    <property type="entry name" value="PROKAR_LIPOPROTEIN"/>
    <property type="match status" value="1"/>
</dbReference>
<evidence type="ECO:0000313" key="1">
    <source>
        <dbReference type="EMBL" id="SEK24306.1"/>
    </source>
</evidence>
<proteinExistence type="predicted"/>
<evidence type="ECO:0000313" key="2">
    <source>
        <dbReference type="Proteomes" id="UP000198521"/>
    </source>
</evidence>
<dbReference type="STRING" id="1038014.SAMN04487910_0057"/>
<gene>
    <name evidence="1" type="ORF">SAMN04487910_0057</name>
</gene>
<evidence type="ECO:0008006" key="3">
    <source>
        <dbReference type="Google" id="ProtNLM"/>
    </source>
</evidence>
<dbReference type="RefSeq" id="WP_091403894.1">
    <property type="nucleotide sequence ID" value="NZ_FOAB01000001.1"/>
</dbReference>
<protein>
    <recommendedName>
        <fullName evidence="3">DUF2931 family protein</fullName>
    </recommendedName>
</protein>
<dbReference type="EMBL" id="FOAB01000001">
    <property type="protein sequence ID" value="SEK24306.1"/>
    <property type="molecule type" value="Genomic_DNA"/>
</dbReference>
<accession>A0A1H7FDZ6</accession>
<keyword evidence="2" id="KW-1185">Reference proteome</keyword>
<reference evidence="1 2" key="1">
    <citation type="submission" date="2016-10" db="EMBL/GenBank/DDBJ databases">
        <authorList>
            <person name="de Groot N.N."/>
        </authorList>
    </citation>
    <scope>NUCLEOTIDE SEQUENCE [LARGE SCALE GENOMIC DNA]</scope>
    <source>
        <strain evidence="1 2">DSM 25232</strain>
    </source>
</reference>
<dbReference type="InterPro" id="IPR021326">
    <property type="entry name" value="DUF2931"/>
</dbReference>
<dbReference type="OrthoDB" id="5702951at2"/>
<dbReference type="Proteomes" id="UP000198521">
    <property type="component" value="Unassembled WGS sequence"/>
</dbReference>